<evidence type="ECO:0000313" key="2">
    <source>
        <dbReference type="EMBL" id="KAG7846387.1"/>
    </source>
</evidence>
<reference evidence="1 4" key="1">
    <citation type="journal article" date="2021" name="G3 (Bethesda)">
        <title>Genomic diversity, chromosomal rearrangements, and interspecies hybridization in the ogataea polymorpha species complex.</title>
        <authorList>
            <person name="Hanson S.J."/>
            <person name="Cinneide E.O."/>
            <person name="Salzberg L.I."/>
            <person name="Wolfe K.H."/>
            <person name="McGowan J."/>
            <person name="Fitzpatrick D.A."/>
            <person name="Matlin K."/>
        </authorList>
    </citation>
    <scope>NUCLEOTIDE SEQUENCE</scope>
    <source>
        <strain evidence="2">51-138</strain>
        <strain evidence="1">61-244</strain>
    </source>
</reference>
<evidence type="ECO:0000313" key="3">
    <source>
        <dbReference type="Proteomes" id="UP001196530"/>
    </source>
</evidence>
<evidence type="ECO:0000313" key="1">
    <source>
        <dbReference type="EMBL" id="KAG7815921.1"/>
    </source>
</evidence>
<dbReference type="RefSeq" id="XP_043057500.1">
    <property type="nucleotide sequence ID" value="XM_043206050.1"/>
</dbReference>
<protein>
    <submittedName>
        <fullName evidence="1">Uncharacterized protein</fullName>
    </submittedName>
</protein>
<dbReference type="Proteomes" id="UP001196530">
    <property type="component" value="Unassembled WGS sequence"/>
</dbReference>
<dbReference type="AlphaFoldDB" id="A0AAN6I3I3"/>
<keyword evidence="4" id="KW-1185">Reference proteome</keyword>
<name>A0AAN6I3I3_PICAN</name>
<dbReference type="EMBL" id="JAHLUX010000013">
    <property type="protein sequence ID" value="KAG7815921.1"/>
    <property type="molecule type" value="Genomic_DNA"/>
</dbReference>
<dbReference type="EMBL" id="JAHLVD010000013">
    <property type="protein sequence ID" value="KAG7846387.1"/>
    <property type="molecule type" value="Genomic_DNA"/>
</dbReference>
<organism evidence="1 3">
    <name type="scientific">Pichia angusta</name>
    <name type="common">Yeast</name>
    <name type="synonym">Hansenula polymorpha</name>
    <dbReference type="NCBI Taxonomy" id="870730"/>
    <lineage>
        <taxon>Eukaryota</taxon>
        <taxon>Fungi</taxon>
        <taxon>Dikarya</taxon>
        <taxon>Ascomycota</taxon>
        <taxon>Saccharomycotina</taxon>
        <taxon>Pichiomycetes</taxon>
        <taxon>Pichiales</taxon>
        <taxon>Pichiaceae</taxon>
        <taxon>Ogataea</taxon>
    </lineage>
</organism>
<evidence type="ECO:0000313" key="4">
    <source>
        <dbReference type="Proteomes" id="UP001197328"/>
    </source>
</evidence>
<comment type="caution">
    <text evidence="1">The sequence shown here is derived from an EMBL/GenBank/DDBJ whole genome shotgun (WGS) entry which is preliminary data.</text>
</comment>
<sequence length="108" mass="12611">MIDLCHADQEEKMFNRLHSDCRVPVPSPKVSWASFERYKNNSKRVADMLKPAVEKYPNYELVQRLEKLTSKYHTSVPIIISSWLQKDGLALQLNDDDRHLLDETAKLI</sequence>
<gene>
    <name evidence="1" type="ORF">KL928_005260</name>
    <name evidence="2" type="ORF">KL940_004339</name>
</gene>
<accession>A0AAN6I3I3</accession>
<dbReference type="Proteomes" id="UP001197328">
    <property type="component" value="Unassembled WGS sequence"/>
</dbReference>
<dbReference type="GeneID" id="66129311"/>
<proteinExistence type="predicted"/>